<comment type="caution">
    <text evidence="6">The sequence shown here is derived from an EMBL/GenBank/DDBJ whole genome shotgun (WGS) entry which is preliminary data.</text>
</comment>
<feature type="coiled-coil region" evidence="3">
    <location>
        <begin position="936"/>
        <end position="963"/>
    </location>
</feature>
<dbReference type="PANTHER" id="PTHR43788">
    <property type="entry name" value="DNA2/NAM7 HELICASE FAMILY MEMBER"/>
    <property type="match status" value="1"/>
</dbReference>
<feature type="region of interest" description="Disordered" evidence="4">
    <location>
        <begin position="1282"/>
        <end position="1301"/>
    </location>
</feature>
<dbReference type="InterPro" id="IPR027417">
    <property type="entry name" value="P-loop_NTPase"/>
</dbReference>
<protein>
    <recommendedName>
        <fullName evidence="5">DNA helicase B winged helix domain-containing protein</fullName>
    </recommendedName>
</protein>
<dbReference type="PANTHER" id="PTHR43788:SF6">
    <property type="entry name" value="DNA HELICASE B"/>
    <property type="match status" value="1"/>
</dbReference>
<name>A0AAV2I4M7_LYMST</name>
<dbReference type="SUPFAM" id="SSF52540">
    <property type="entry name" value="P-loop containing nucleoside triphosphate hydrolases"/>
    <property type="match status" value="2"/>
</dbReference>
<feature type="compositionally biased region" description="Polar residues" evidence="4">
    <location>
        <begin position="1324"/>
        <end position="1333"/>
    </location>
</feature>
<reference evidence="6 7" key="1">
    <citation type="submission" date="2024-04" db="EMBL/GenBank/DDBJ databases">
        <authorList>
            <consortium name="Genoscope - CEA"/>
            <person name="William W."/>
        </authorList>
    </citation>
    <scope>NUCLEOTIDE SEQUENCE [LARGE SCALE GENOMIC DNA]</scope>
</reference>
<feature type="domain" description="DNA helicase B winged helix" evidence="5">
    <location>
        <begin position="269"/>
        <end position="379"/>
    </location>
</feature>
<evidence type="ECO:0000256" key="2">
    <source>
        <dbReference type="ARBA" id="ARBA00022840"/>
    </source>
</evidence>
<feature type="compositionally biased region" description="Polar residues" evidence="4">
    <location>
        <begin position="1364"/>
        <end position="1378"/>
    </location>
</feature>
<sequence>MAASRSLQNTRSKQHKIVKGIFQLPYKSKNDTVHGNDSDSSEEEEEFDDISLYFGNNNNFVSSKIPKEVKVVITSEDGRSHNCTGKFPLTQVFWQVEALVDSRGFLRPPPAYTIIKDDEIVRQKNLVNIFLSECFSILKEDEERENAVKACFEAFCQITGEDKNLSFANLENILTQYLRFEKCGCCLGKITITNIRFGNHQQEDHSVYIKNHVMGSELGSTVLLSASHPKLVRTCSQLLPYTFMPFLFRLRDISVTNTVNPTELIELADKMARERPWEYAFKDILASKLKIYGTEAKRQFYEQAGYLERTPQTEKDAIYIYDVLKEDSKRNGNMCIGLKIIRRSNLFGRLHYNISSTKRWSDALDYLERNNVIKIEEFNFDRHIFLRENWQAEVDTAKGFDTILKKYKKDPLVWDIDLHSPEFARICKDPDQLRASHLICHLPVTVLSGRGGCGKTTVVTKLLQHLCPQNKCEVSDLNKQGSTISKAEELIPNSSLTAPTNQKFVSKLEKIRKELVSDLVKILENSRKVDDLGLIDFKSQFLLTAPTGKAARLLGCKAKLPSTTLHSVIMSWRMYSKKNTDPEFWNYAGVKVSSAGVKVSSSGVKVSSAGVKVSSSGVNVSSSGVKVSSSGAISAEVKVTFVGIKAISAEVKVTSVGTKAISAEVKVTSVLVVDECSLVSVRLFATVLKILLEKANLQKIILLGDVRQLPSIEPGEFLKDVFKTLHSCGHGEFGLSVELRQNHRSESALIVKNAGKVSNQVMPTFDPAQRFHLIEISDRGDDGERDQKIRGLLRNAQDVTSDVESQFVSFRNAHCKAVNELCCMHYNGHSITTSQTGRRKVRLDFQIGDKICLGKNNLVTNSRSHIIDKYLKEDPEFQKAFKEAQQKLARQDKRSVCTASHSLSGLKLNKTVLDDTRALNLILGDDETFNTTIDKMREDDLRVEENRAELEKIERRKRAEMKKAEWTAQRVADESLIGEDSEKLCNGEVFFIMDEFNEVDKNGKHIKYFVLSDRDPELPRVVCVPFKQLKGNCKMKHSWARTIHTYQGSESGTVVYVLGQAMPQNWQHVYTAITRGKNSVYIVGSHAQLLTAINRREQIRLSRLRHRLKEALLQNMECIEMCRQKFVTSYQPESTSDFSFDSEQWSESMLLQLEEKVEIEADVNRLKDEKEATADTNLEMIHCDAKDSLFCKSPTTQSDDPNTKMSADVNAGISSDTDTTLDHEFHDDESELELMMANDKAQMVNEVALNGSPYKTELSQCGLQDPNKRIGKLSTDVQLSSSANQMISNDPEHESSDSENEYRIFESVSRSKARQIREKLCSPCSLSGPSRPSSAPKRLSLKSSTDFSLSPKHEVSRPYLNVTPPRSSPVSTEKTACLTSPPKRACVDTPFRDSFTSSMSLHDDHDDEVEDGDESPRPRKTPNVCRKL</sequence>
<evidence type="ECO:0000313" key="6">
    <source>
        <dbReference type="EMBL" id="CAL1540996.1"/>
    </source>
</evidence>
<organism evidence="6 7">
    <name type="scientific">Lymnaea stagnalis</name>
    <name type="common">Great pond snail</name>
    <name type="synonym">Helix stagnalis</name>
    <dbReference type="NCBI Taxonomy" id="6523"/>
    <lineage>
        <taxon>Eukaryota</taxon>
        <taxon>Metazoa</taxon>
        <taxon>Spiralia</taxon>
        <taxon>Lophotrochozoa</taxon>
        <taxon>Mollusca</taxon>
        <taxon>Gastropoda</taxon>
        <taxon>Heterobranchia</taxon>
        <taxon>Euthyneura</taxon>
        <taxon>Panpulmonata</taxon>
        <taxon>Hygrophila</taxon>
        <taxon>Lymnaeoidea</taxon>
        <taxon>Lymnaeidae</taxon>
        <taxon>Lymnaea</taxon>
    </lineage>
</organism>
<dbReference type="CDD" id="cd18809">
    <property type="entry name" value="SF1_C_RecD"/>
    <property type="match status" value="1"/>
</dbReference>
<dbReference type="Pfam" id="PF25894">
    <property type="entry name" value="WHD_HELB"/>
    <property type="match status" value="1"/>
</dbReference>
<dbReference type="Proteomes" id="UP001497497">
    <property type="component" value="Unassembled WGS sequence"/>
</dbReference>
<dbReference type="InterPro" id="IPR058839">
    <property type="entry name" value="WHD_HELB"/>
</dbReference>
<keyword evidence="7" id="KW-1185">Reference proteome</keyword>
<accession>A0AAV2I4M7</accession>
<evidence type="ECO:0000256" key="4">
    <source>
        <dbReference type="SAM" id="MobiDB-lite"/>
    </source>
</evidence>
<dbReference type="GO" id="GO:0005524">
    <property type="term" value="F:ATP binding"/>
    <property type="evidence" value="ECO:0007669"/>
    <property type="project" value="UniProtKB-KW"/>
</dbReference>
<evidence type="ECO:0000259" key="5">
    <source>
        <dbReference type="Pfam" id="PF25894"/>
    </source>
</evidence>
<dbReference type="EMBL" id="CAXITT010000409">
    <property type="protein sequence ID" value="CAL1540996.1"/>
    <property type="molecule type" value="Genomic_DNA"/>
</dbReference>
<gene>
    <name evidence="6" type="ORF">GSLYS_00014645001</name>
</gene>
<dbReference type="InterPro" id="IPR050534">
    <property type="entry name" value="Coronavir_polyprotein_1ab"/>
</dbReference>
<dbReference type="GO" id="GO:0003678">
    <property type="term" value="F:DNA helicase activity"/>
    <property type="evidence" value="ECO:0007669"/>
    <property type="project" value="UniProtKB-ARBA"/>
</dbReference>
<feature type="region of interest" description="Disordered" evidence="4">
    <location>
        <begin position="1322"/>
        <end position="1428"/>
    </location>
</feature>
<evidence type="ECO:0000313" key="7">
    <source>
        <dbReference type="Proteomes" id="UP001497497"/>
    </source>
</evidence>
<dbReference type="Pfam" id="PF13604">
    <property type="entry name" value="AAA_30"/>
    <property type="match status" value="1"/>
</dbReference>
<evidence type="ECO:0000256" key="1">
    <source>
        <dbReference type="ARBA" id="ARBA00022741"/>
    </source>
</evidence>
<keyword evidence="3" id="KW-0175">Coiled coil</keyword>
<dbReference type="Gene3D" id="3.40.50.300">
    <property type="entry name" value="P-loop containing nucleotide triphosphate hydrolases"/>
    <property type="match status" value="2"/>
</dbReference>
<dbReference type="Gene3D" id="2.30.30.940">
    <property type="match status" value="1"/>
</dbReference>
<feature type="compositionally biased region" description="Basic and acidic residues" evidence="4">
    <location>
        <begin position="1290"/>
        <end position="1301"/>
    </location>
</feature>
<keyword evidence="2" id="KW-0067">ATP-binding</keyword>
<feature type="coiled-coil region" evidence="3">
    <location>
        <begin position="1149"/>
        <end position="1176"/>
    </location>
</feature>
<keyword evidence="1" id="KW-0547">Nucleotide-binding</keyword>
<proteinExistence type="predicted"/>
<evidence type="ECO:0000256" key="3">
    <source>
        <dbReference type="SAM" id="Coils"/>
    </source>
</evidence>